<accession>A0A4Y1Z6K9</accession>
<evidence type="ECO:0000313" key="2">
    <source>
        <dbReference type="Proteomes" id="UP000319716"/>
    </source>
</evidence>
<evidence type="ECO:0000313" key="1">
    <source>
        <dbReference type="EMBL" id="GAY74673.1"/>
    </source>
</evidence>
<dbReference type="Proteomes" id="UP000319716">
    <property type="component" value="Unassembled WGS sequence"/>
</dbReference>
<sequence length="47" mass="5632">MKVSCLYCKCFRSRHFTQNLEKGLIVMDHLASLLFEQIKRGRRNNVF</sequence>
<dbReference type="EMBL" id="BEXB01000001">
    <property type="protein sequence ID" value="GAY74673.1"/>
    <property type="molecule type" value="Genomic_DNA"/>
</dbReference>
<organism evidence="1 2">
    <name type="scientific">Sporolactobacillus inulinus</name>
    <dbReference type="NCBI Taxonomy" id="2078"/>
    <lineage>
        <taxon>Bacteria</taxon>
        <taxon>Bacillati</taxon>
        <taxon>Bacillota</taxon>
        <taxon>Bacilli</taxon>
        <taxon>Bacillales</taxon>
        <taxon>Sporolactobacillaceae</taxon>
        <taxon>Sporolactobacillus</taxon>
    </lineage>
</organism>
<gene>
    <name evidence="1" type="ORF">NBRC111894_227</name>
</gene>
<comment type="caution">
    <text evidence="1">The sequence shown here is derived from an EMBL/GenBank/DDBJ whole genome shotgun (WGS) entry which is preliminary data.</text>
</comment>
<reference evidence="1 2" key="1">
    <citation type="submission" date="2017-11" db="EMBL/GenBank/DDBJ databases">
        <title>Draft Genome Sequence of Sporolactobacillus inulinus NBRC 111894 Isolated from Koso, a Japanese Sugar-Vegetable Fermented Beverage.</title>
        <authorList>
            <person name="Chiou T.Y."/>
            <person name="Oshima K."/>
            <person name="Suda W."/>
            <person name="Hattori M."/>
            <person name="Takahashi T."/>
        </authorList>
    </citation>
    <scope>NUCLEOTIDE SEQUENCE [LARGE SCALE GENOMIC DNA]</scope>
    <source>
        <strain evidence="1 2">NBRC111894</strain>
    </source>
</reference>
<dbReference type="AlphaFoldDB" id="A0A4Y1Z6K9"/>
<protein>
    <submittedName>
        <fullName evidence="1">Uncharacterized protein</fullName>
    </submittedName>
</protein>
<name>A0A4Y1Z6K9_9BACL</name>
<proteinExistence type="predicted"/>